<evidence type="ECO:0000256" key="1">
    <source>
        <dbReference type="SAM" id="MobiDB-lite"/>
    </source>
</evidence>
<dbReference type="VEuPathDB" id="FungiDB:I7I52_12209"/>
<accession>A0A8H7YFW0</accession>
<comment type="caution">
    <text evidence="2">The sequence shown here is derived from an EMBL/GenBank/DDBJ whole genome shotgun (WGS) entry which is preliminary data.</text>
</comment>
<proteinExistence type="predicted"/>
<gene>
    <name evidence="2" type="ORF">I7I52_12209</name>
</gene>
<protein>
    <submittedName>
        <fullName evidence="2">Uncharacterized protein</fullName>
    </submittedName>
</protein>
<dbReference type="AlphaFoldDB" id="A0A8H7YFW0"/>
<dbReference type="Proteomes" id="UP000670092">
    <property type="component" value="Unassembled WGS sequence"/>
</dbReference>
<feature type="region of interest" description="Disordered" evidence="1">
    <location>
        <begin position="1"/>
        <end position="53"/>
    </location>
</feature>
<sequence>MQRHLVQWRTQPGRREVSKNPALPGGGPMHSCAINSSENPRIPGPGEDSTGDEMYFPVRHLCSADKSFDPSSIGLGTTI</sequence>
<name>A0A8H7YFW0_AJECA</name>
<organism evidence="2 3">
    <name type="scientific">Ajellomyces capsulatus</name>
    <name type="common">Darling's disease fungus</name>
    <name type="synonym">Histoplasma capsulatum</name>
    <dbReference type="NCBI Taxonomy" id="5037"/>
    <lineage>
        <taxon>Eukaryota</taxon>
        <taxon>Fungi</taxon>
        <taxon>Dikarya</taxon>
        <taxon>Ascomycota</taxon>
        <taxon>Pezizomycotina</taxon>
        <taxon>Eurotiomycetes</taxon>
        <taxon>Eurotiomycetidae</taxon>
        <taxon>Onygenales</taxon>
        <taxon>Ajellomycetaceae</taxon>
        <taxon>Histoplasma</taxon>
    </lineage>
</organism>
<evidence type="ECO:0000313" key="3">
    <source>
        <dbReference type="Proteomes" id="UP000670092"/>
    </source>
</evidence>
<evidence type="ECO:0000313" key="2">
    <source>
        <dbReference type="EMBL" id="KAG5288658.1"/>
    </source>
</evidence>
<dbReference type="EMBL" id="JAEVHI010000006">
    <property type="protein sequence ID" value="KAG5288658.1"/>
    <property type="molecule type" value="Genomic_DNA"/>
</dbReference>
<reference evidence="2 3" key="1">
    <citation type="submission" date="2021-01" db="EMBL/GenBank/DDBJ databases">
        <title>Chromosome-level genome assembly of a human fungal pathogen reveals clustering of transcriptionally co-regulated genes.</title>
        <authorList>
            <person name="Voorhies M."/>
            <person name="Cohen S."/>
            <person name="Shea T.P."/>
            <person name="Petrus S."/>
            <person name="Munoz J.F."/>
            <person name="Poplawski S."/>
            <person name="Goldman W.E."/>
            <person name="Michael T."/>
            <person name="Cuomo C.A."/>
            <person name="Sil A."/>
            <person name="Beyhan S."/>
        </authorList>
    </citation>
    <scope>NUCLEOTIDE SEQUENCE [LARGE SCALE GENOMIC DNA]</scope>
    <source>
        <strain evidence="2 3">G184AR</strain>
    </source>
</reference>